<dbReference type="AlphaFoldDB" id="A0A517NQA0"/>
<reference evidence="1 2" key="1">
    <citation type="submission" date="2019-02" db="EMBL/GenBank/DDBJ databases">
        <title>Deep-cultivation of Planctomycetes and their phenomic and genomic characterization uncovers novel biology.</title>
        <authorList>
            <person name="Wiegand S."/>
            <person name="Jogler M."/>
            <person name="Boedeker C."/>
            <person name="Pinto D."/>
            <person name="Vollmers J."/>
            <person name="Rivas-Marin E."/>
            <person name="Kohn T."/>
            <person name="Peeters S.H."/>
            <person name="Heuer A."/>
            <person name="Rast P."/>
            <person name="Oberbeckmann S."/>
            <person name="Bunk B."/>
            <person name="Jeske O."/>
            <person name="Meyerdierks A."/>
            <person name="Storesund J.E."/>
            <person name="Kallscheuer N."/>
            <person name="Luecker S."/>
            <person name="Lage O.M."/>
            <person name="Pohl T."/>
            <person name="Merkel B.J."/>
            <person name="Hornburger P."/>
            <person name="Mueller R.-W."/>
            <person name="Bruemmer F."/>
            <person name="Labrenz M."/>
            <person name="Spormann A.M."/>
            <person name="Op den Camp H."/>
            <person name="Overmann J."/>
            <person name="Amann R."/>
            <person name="Jetten M.S.M."/>
            <person name="Mascher T."/>
            <person name="Medema M.H."/>
            <person name="Devos D.P."/>
            <person name="Kaster A.-K."/>
            <person name="Ovreas L."/>
            <person name="Rohde M."/>
            <person name="Galperin M.Y."/>
            <person name="Jogler C."/>
        </authorList>
    </citation>
    <scope>NUCLEOTIDE SEQUENCE [LARGE SCALE GENOMIC DNA]</scope>
    <source>
        <strain evidence="1 2">K23_9</strain>
    </source>
</reference>
<dbReference type="EMBL" id="CP036526">
    <property type="protein sequence ID" value="QDT09295.1"/>
    <property type="molecule type" value="Genomic_DNA"/>
</dbReference>
<gene>
    <name evidence="1" type="ORF">K239x_12410</name>
</gene>
<protein>
    <submittedName>
        <fullName evidence="1">Uncharacterized protein</fullName>
    </submittedName>
</protein>
<evidence type="ECO:0000313" key="1">
    <source>
        <dbReference type="EMBL" id="QDT09295.1"/>
    </source>
</evidence>
<accession>A0A517NQA0</accession>
<proteinExistence type="predicted"/>
<dbReference type="Proteomes" id="UP000319817">
    <property type="component" value="Chromosome"/>
</dbReference>
<evidence type="ECO:0000313" key="2">
    <source>
        <dbReference type="Proteomes" id="UP000319817"/>
    </source>
</evidence>
<sequence>MFVGVLVVGLSVAELPLVASDIAAQEISAQEAGDRQVGGQGVGEREQASAELRAKAVSTKAIELDDLPKPAAELAALIDEGAVSFCTGRIPWSEMRDARDRTGVAGTRYRLAAETRAEFKYDYKSRMRWRERRERGKKIVWISVRFSAAELKVVHVIWFRRPPAADDFWSDSIVQHEFDHVRLSTHPMLRKLFAEKLKATSRFQHELPADQQVSEELVNGLVRERVKDAFEEISDLVKIRYKELDRQTRHGLEPLPAKSELSQWLSEKAASDDSKN</sequence>
<organism evidence="1 2">
    <name type="scientific">Stieleria marina</name>
    <dbReference type="NCBI Taxonomy" id="1930275"/>
    <lineage>
        <taxon>Bacteria</taxon>
        <taxon>Pseudomonadati</taxon>
        <taxon>Planctomycetota</taxon>
        <taxon>Planctomycetia</taxon>
        <taxon>Pirellulales</taxon>
        <taxon>Pirellulaceae</taxon>
        <taxon>Stieleria</taxon>
    </lineage>
</organism>
<name>A0A517NQA0_9BACT</name>
<keyword evidence="2" id="KW-1185">Reference proteome</keyword>